<dbReference type="GO" id="GO:0005886">
    <property type="term" value="C:plasma membrane"/>
    <property type="evidence" value="ECO:0007669"/>
    <property type="project" value="TreeGrafter"/>
</dbReference>
<protein>
    <recommendedName>
        <fullName evidence="1">ABC transporter domain-containing protein</fullName>
    </recommendedName>
</protein>
<dbReference type="InterPro" id="IPR015854">
    <property type="entry name" value="ABC_transpr_LolD-like"/>
</dbReference>
<sequence length="223" mass="23292">MPEPLLLLEGATLDAPDGRPIFSGLDAIILPGERWRLRAAPGTGATALLRLCAGLVQPDRGRVRLAGQAPDVDARHPFVEAGHLGWVPTDGGLAVNLTLRDNVALPLRFVRGLDRESAQAEAARWLDLAGLGRAQDLRPPVPADRGCWLAALARAGAKGARLWLVDRPAGDLDPAAARAARTLLAAAARDPEAAFLVVGGDWLEGPVQDLGLMDGRLASGSGA</sequence>
<accession>A0AA48KGA6</accession>
<organism evidence="2 3">
    <name type="scientific">Mesoterricola sediminis</name>
    <dbReference type="NCBI Taxonomy" id="2927980"/>
    <lineage>
        <taxon>Bacteria</taxon>
        <taxon>Pseudomonadati</taxon>
        <taxon>Acidobacteriota</taxon>
        <taxon>Holophagae</taxon>
        <taxon>Holophagales</taxon>
        <taxon>Holophagaceae</taxon>
        <taxon>Mesoterricola</taxon>
    </lineage>
</organism>
<dbReference type="Proteomes" id="UP001228113">
    <property type="component" value="Chromosome"/>
</dbReference>
<dbReference type="EMBL" id="AP027081">
    <property type="protein sequence ID" value="BDU77243.1"/>
    <property type="molecule type" value="Genomic_DNA"/>
</dbReference>
<proteinExistence type="predicted"/>
<dbReference type="SUPFAM" id="SSF52540">
    <property type="entry name" value="P-loop containing nucleoside triphosphate hydrolases"/>
    <property type="match status" value="1"/>
</dbReference>
<dbReference type="InterPro" id="IPR003439">
    <property type="entry name" value="ABC_transporter-like_ATP-bd"/>
</dbReference>
<dbReference type="GO" id="GO:0016887">
    <property type="term" value="F:ATP hydrolysis activity"/>
    <property type="evidence" value="ECO:0007669"/>
    <property type="project" value="InterPro"/>
</dbReference>
<dbReference type="Gene3D" id="3.40.50.300">
    <property type="entry name" value="P-loop containing nucleotide triphosphate hydrolases"/>
    <property type="match status" value="1"/>
</dbReference>
<dbReference type="GO" id="GO:0022857">
    <property type="term" value="F:transmembrane transporter activity"/>
    <property type="evidence" value="ECO:0007669"/>
    <property type="project" value="TreeGrafter"/>
</dbReference>
<dbReference type="InterPro" id="IPR027417">
    <property type="entry name" value="P-loop_NTPase"/>
</dbReference>
<keyword evidence="3" id="KW-1185">Reference proteome</keyword>
<dbReference type="AlphaFoldDB" id="A0AA48KGA6"/>
<dbReference type="GO" id="GO:0005524">
    <property type="term" value="F:ATP binding"/>
    <property type="evidence" value="ECO:0007669"/>
    <property type="project" value="InterPro"/>
</dbReference>
<dbReference type="Pfam" id="PF00005">
    <property type="entry name" value="ABC_tran"/>
    <property type="match status" value="1"/>
</dbReference>
<dbReference type="KEGG" id="msea:METESE_22010"/>
<reference evidence="2" key="1">
    <citation type="journal article" date="2023" name="Int. J. Syst. Evol. Microbiol.">
        <title>Mesoterricola silvestris gen. nov., sp. nov., Mesoterricola sediminis sp. nov., Geothrix oryzae sp. nov., Geothrix edaphica sp. nov., Geothrix rubra sp. nov., and Geothrix limicola sp. nov., six novel members of Acidobacteriota isolated from soils.</title>
        <authorList>
            <person name="Itoh H."/>
            <person name="Sugisawa Y."/>
            <person name="Mise K."/>
            <person name="Xu Z."/>
            <person name="Kuniyasu M."/>
            <person name="Ushijima N."/>
            <person name="Kawano K."/>
            <person name="Kobayashi E."/>
            <person name="Shiratori Y."/>
            <person name="Masuda Y."/>
            <person name="Senoo K."/>
        </authorList>
    </citation>
    <scope>NUCLEOTIDE SEQUENCE</scope>
    <source>
        <strain evidence="2">W786</strain>
    </source>
</reference>
<evidence type="ECO:0000313" key="3">
    <source>
        <dbReference type="Proteomes" id="UP001228113"/>
    </source>
</evidence>
<evidence type="ECO:0000259" key="1">
    <source>
        <dbReference type="Pfam" id="PF00005"/>
    </source>
</evidence>
<gene>
    <name evidence="2" type="ORF">METESE_22010</name>
</gene>
<feature type="domain" description="ABC transporter" evidence="1">
    <location>
        <begin position="26"/>
        <end position="168"/>
    </location>
</feature>
<dbReference type="RefSeq" id="WP_243332195.1">
    <property type="nucleotide sequence ID" value="NZ_AP027081.1"/>
</dbReference>
<dbReference type="PANTHER" id="PTHR24220">
    <property type="entry name" value="IMPORT ATP-BINDING PROTEIN"/>
    <property type="match status" value="1"/>
</dbReference>
<evidence type="ECO:0000313" key="2">
    <source>
        <dbReference type="EMBL" id="BDU77243.1"/>
    </source>
</evidence>
<name>A0AA48KGA6_9BACT</name>